<accession>A0ABQ6LQ28</accession>
<gene>
    <name evidence="1" type="ORF">LNKW23_38060</name>
</gene>
<keyword evidence="2" id="KW-1185">Reference proteome</keyword>
<name>A0ABQ6LQ28_9RHOB</name>
<evidence type="ECO:0000313" key="2">
    <source>
        <dbReference type="Proteomes" id="UP001239909"/>
    </source>
</evidence>
<dbReference type="EMBL" id="BSYI01000039">
    <property type="protein sequence ID" value="GMG84590.1"/>
    <property type="molecule type" value="Genomic_DNA"/>
</dbReference>
<evidence type="ECO:0000313" key="1">
    <source>
        <dbReference type="EMBL" id="GMG84590.1"/>
    </source>
</evidence>
<reference evidence="1 2" key="1">
    <citation type="submission" date="2023-04" db="EMBL/GenBank/DDBJ databases">
        <title>Marinoamorphus aggregata gen. nov., sp. Nov., isolate from tissue of brittle star Ophioplocus japonicus.</title>
        <authorList>
            <person name="Kawano K."/>
            <person name="Sawayama S."/>
            <person name="Nakagawa S."/>
        </authorList>
    </citation>
    <scope>NUCLEOTIDE SEQUENCE [LARGE SCALE GENOMIC DNA]</scope>
    <source>
        <strain evidence="1 2">NKW23</strain>
    </source>
</reference>
<sequence>MSELTAALGIAPVRHPLRDAFLKWQCRVRQIAMREGLGRPDDAVTPELWLEGAEAPMGHVITVLNKAPNASKTPELMHIAKRTADPAERRGKALEFLSQTYYQKGQEFSDMLTATFPPGSEGAARIREAGRCRLVFEAYAQRWELACRVWRLAEHHPLHQATWWHNFLFNPQLAPDTVILGFEPDWAASAADPSPV</sequence>
<proteinExistence type="predicted"/>
<comment type="caution">
    <text evidence="1">The sequence shown here is derived from an EMBL/GenBank/DDBJ whole genome shotgun (WGS) entry which is preliminary data.</text>
</comment>
<dbReference type="Proteomes" id="UP001239909">
    <property type="component" value="Unassembled WGS sequence"/>
</dbReference>
<dbReference type="RefSeq" id="WP_285673656.1">
    <property type="nucleotide sequence ID" value="NZ_BSYI01000039.1"/>
</dbReference>
<protein>
    <submittedName>
        <fullName evidence="1">Uncharacterized protein</fullName>
    </submittedName>
</protein>
<organism evidence="1 2">
    <name type="scientific">Paralimibaculum aggregatum</name>
    <dbReference type="NCBI Taxonomy" id="3036245"/>
    <lineage>
        <taxon>Bacteria</taxon>
        <taxon>Pseudomonadati</taxon>
        <taxon>Pseudomonadota</taxon>
        <taxon>Alphaproteobacteria</taxon>
        <taxon>Rhodobacterales</taxon>
        <taxon>Paracoccaceae</taxon>
        <taxon>Paralimibaculum</taxon>
    </lineage>
</organism>